<dbReference type="PROSITE" id="PS50932">
    <property type="entry name" value="HTH_LACI_2"/>
    <property type="match status" value="1"/>
</dbReference>
<dbReference type="InterPro" id="IPR000843">
    <property type="entry name" value="HTH_LacI"/>
</dbReference>
<protein>
    <submittedName>
        <fullName evidence="5">LacI family DNA-binding transcriptional regulator</fullName>
    </submittedName>
</protein>
<dbReference type="PANTHER" id="PTHR30146:SF120">
    <property type="entry name" value="ALANINE RACEMASE"/>
    <property type="match status" value="1"/>
</dbReference>
<keyword evidence="6" id="KW-1185">Reference proteome</keyword>
<dbReference type="Pfam" id="PF00356">
    <property type="entry name" value="LacI"/>
    <property type="match status" value="1"/>
</dbReference>
<feature type="domain" description="HTH lacI-type" evidence="4">
    <location>
        <begin position="6"/>
        <end position="60"/>
    </location>
</feature>
<dbReference type="Gene3D" id="1.10.260.40">
    <property type="entry name" value="lambda repressor-like DNA-binding domains"/>
    <property type="match status" value="1"/>
</dbReference>
<dbReference type="PANTHER" id="PTHR30146">
    <property type="entry name" value="LACI-RELATED TRANSCRIPTIONAL REPRESSOR"/>
    <property type="match status" value="1"/>
</dbReference>
<evidence type="ECO:0000256" key="1">
    <source>
        <dbReference type="ARBA" id="ARBA00023015"/>
    </source>
</evidence>
<dbReference type="CDD" id="cd01392">
    <property type="entry name" value="HTH_LacI"/>
    <property type="match status" value="1"/>
</dbReference>
<evidence type="ECO:0000313" key="6">
    <source>
        <dbReference type="Proteomes" id="UP000663637"/>
    </source>
</evidence>
<dbReference type="RefSeq" id="WP_205444572.1">
    <property type="nucleotide sequence ID" value="NZ_CP061510.1"/>
</dbReference>
<organism evidence="5 6">
    <name type="scientific">Tsuneonella flava</name>
    <dbReference type="NCBI Taxonomy" id="2055955"/>
    <lineage>
        <taxon>Bacteria</taxon>
        <taxon>Pseudomonadati</taxon>
        <taxon>Pseudomonadota</taxon>
        <taxon>Alphaproteobacteria</taxon>
        <taxon>Sphingomonadales</taxon>
        <taxon>Erythrobacteraceae</taxon>
        <taxon>Tsuneonella</taxon>
    </lineage>
</organism>
<keyword evidence="2 5" id="KW-0238">DNA-binding</keyword>
<sequence>MGRGRVTSIDVAEAAGVSQSTVSRALAGSPAITPETRMRVEQAARDLGYHVDARAARLRSGRTGTLAIVVVGRSGYDPTRVSAFHYALLGSTCAAAAERGYQSLVSFQSEAEHYSWNFVASGQADGLVVMGTSVNRAAWADLRQTELQGPSVFWGDPFDDGRWVRADNRGGAQLAVNRLIAAGHKRIAFVGTVDAIHPQFAERYEGYRIALEQAGLEPGKPVPAEGDDRVAAGRAAAATVMAQTDRPDAIFAANDAIALGVLEQISRMGFAVPDDIGVVGFDGLAAGEHAHPPLTTIEPDFAEAGRVLVAHVCAETDDEAREAARRVPVRLVERRSVRPPEAATPPRT</sequence>
<dbReference type="InterPro" id="IPR028082">
    <property type="entry name" value="Peripla_BP_I"/>
</dbReference>
<dbReference type="InterPro" id="IPR046335">
    <property type="entry name" value="LacI/GalR-like_sensor"/>
</dbReference>
<dbReference type="Proteomes" id="UP000663637">
    <property type="component" value="Chromosome"/>
</dbReference>
<dbReference type="Gene3D" id="3.40.50.2300">
    <property type="match status" value="2"/>
</dbReference>
<evidence type="ECO:0000256" key="2">
    <source>
        <dbReference type="ARBA" id="ARBA00023125"/>
    </source>
</evidence>
<name>A0ABX7KC39_9SPHN</name>
<dbReference type="EMBL" id="CP061510">
    <property type="protein sequence ID" value="QSB45542.1"/>
    <property type="molecule type" value="Genomic_DNA"/>
</dbReference>
<dbReference type="Pfam" id="PF13377">
    <property type="entry name" value="Peripla_BP_3"/>
    <property type="match status" value="1"/>
</dbReference>
<dbReference type="GO" id="GO:0003677">
    <property type="term" value="F:DNA binding"/>
    <property type="evidence" value="ECO:0007669"/>
    <property type="project" value="UniProtKB-KW"/>
</dbReference>
<dbReference type="SMART" id="SM00354">
    <property type="entry name" value="HTH_LACI"/>
    <property type="match status" value="1"/>
</dbReference>
<keyword evidence="3" id="KW-0804">Transcription</keyword>
<evidence type="ECO:0000256" key="3">
    <source>
        <dbReference type="ARBA" id="ARBA00023163"/>
    </source>
</evidence>
<dbReference type="SUPFAM" id="SSF47413">
    <property type="entry name" value="lambda repressor-like DNA-binding domains"/>
    <property type="match status" value="1"/>
</dbReference>
<keyword evidence="1" id="KW-0805">Transcription regulation</keyword>
<proteinExistence type="predicted"/>
<reference evidence="5 6" key="1">
    <citation type="submission" date="2020-09" db="EMBL/GenBank/DDBJ databases">
        <title>Complete genome sequence of altererythrobacter flavus SS-21NJ, isolated from Dongying oil sludge in Shandong province.</title>
        <authorList>
            <person name="Sun S."/>
            <person name="Zhang Z."/>
        </authorList>
    </citation>
    <scope>NUCLEOTIDE SEQUENCE [LARGE SCALE GENOMIC DNA]</scope>
    <source>
        <strain evidence="5 6">SS-21NJ</strain>
    </source>
</reference>
<evidence type="ECO:0000313" key="5">
    <source>
        <dbReference type="EMBL" id="QSB45542.1"/>
    </source>
</evidence>
<dbReference type="InterPro" id="IPR010982">
    <property type="entry name" value="Lambda_DNA-bd_dom_sf"/>
</dbReference>
<gene>
    <name evidence="5" type="ORF">IDJ81_05360</name>
</gene>
<evidence type="ECO:0000259" key="4">
    <source>
        <dbReference type="PROSITE" id="PS50932"/>
    </source>
</evidence>
<dbReference type="SUPFAM" id="SSF53822">
    <property type="entry name" value="Periplasmic binding protein-like I"/>
    <property type="match status" value="1"/>
</dbReference>
<accession>A0ABX7KC39</accession>